<protein>
    <submittedName>
        <fullName evidence="4">Uncharacterized protein</fullName>
    </submittedName>
</protein>
<evidence type="ECO:0000313" key="5">
    <source>
        <dbReference type="Proteomes" id="UP000770661"/>
    </source>
</evidence>
<organism evidence="4 5">
    <name type="scientific">Chionoecetes opilio</name>
    <name type="common">Atlantic snow crab</name>
    <name type="synonym">Cancer opilio</name>
    <dbReference type="NCBI Taxonomy" id="41210"/>
    <lineage>
        <taxon>Eukaryota</taxon>
        <taxon>Metazoa</taxon>
        <taxon>Ecdysozoa</taxon>
        <taxon>Arthropoda</taxon>
        <taxon>Crustacea</taxon>
        <taxon>Multicrustacea</taxon>
        <taxon>Malacostraca</taxon>
        <taxon>Eumalacostraca</taxon>
        <taxon>Eucarida</taxon>
        <taxon>Decapoda</taxon>
        <taxon>Pleocyemata</taxon>
        <taxon>Brachyura</taxon>
        <taxon>Eubrachyura</taxon>
        <taxon>Majoidea</taxon>
        <taxon>Majidae</taxon>
        <taxon>Chionoecetes</taxon>
    </lineage>
</organism>
<sequence length="439" mass="46696">MRPPARDERVGSSSTFLLTVLLLLLATPRHTAGFSLAKGGEDATQNPSLLTMDEEEYFAALDDSMEDESTDNSTATVTTGDSTTDDPTSTTTDDPTSTTTDDPTSTTTDSSSTDDSTLSNGTSPSVSSSSPVPTVSEIDLFLDTRTELDGIEATMDQFLQLVDAISTAESVAAGGRAESPDHPASWWKLGKEGATLKIFEDFCNAGSVECENLKSSLINIEISISFLNDEVEDWNDGKLNSLKEENKKLATLYTDAETDPDAFKDSIDTEAFISAIIDVKKHVQSGLDSVDNKISNILGTLDATGSVALVATIGTMGGIMLVSLAGVMIYGAVKKRKTKKSTATTPYNKLQGENIPIDGFLSDAPRMNPYAPPTTPSVRSDPYAVPHSSRAVRATEALSLLGWDKSCPEHTFETAAKGERSVVVFPGAVLEVSEPAYVT</sequence>
<evidence type="ECO:0000256" key="3">
    <source>
        <dbReference type="SAM" id="SignalP"/>
    </source>
</evidence>
<feature type="compositionally biased region" description="Low complexity" evidence="1">
    <location>
        <begin position="73"/>
        <end position="133"/>
    </location>
</feature>
<evidence type="ECO:0000256" key="2">
    <source>
        <dbReference type="SAM" id="Phobius"/>
    </source>
</evidence>
<keyword evidence="2" id="KW-1133">Transmembrane helix</keyword>
<keyword evidence="2" id="KW-0472">Membrane</keyword>
<proteinExistence type="predicted"/>
<dbReference type="AlphaFoldDB" id="A0A8J5D364"/>
<evidence type="ECO:0000256" key="1">
    <source>
        <dbReference type="SAM" id="MobiDB-lite"/>
    </source>
</evidence>
<dbReference type="OrthoDB" id="6382647at2759"/>
<dbReference type="EMBL" id="JACEEZ010000613">
    <property type="protein sequence ID" value="KAG0729991.1"/>
    <property type="molecule type" value="Genomic_DNA"/>
</dbReference>
<gene>
    <name evidence="4" type="ORF">GWK47_029200</name>
</gene>
<feature type="region of interest" description="Disordered" evidence="1">
    <location>
        <begin position="63"/>
        <end position="133"/>
    </location>
</feature>
<dbReference type="Proteomes" id="UP000770661">
    <property type="component" value="Unassembled WGS sequence"/>
</dbReference>
<feature type="signal peptide" evidence="3">
    <location>
        <begin position="1"/>
        <end position="33"/>
    </location>
</feature>
<keyword evidence="3" id="KW-0732">Signal</keyword>
<feature type="chain" id="PRO_5035259659" evidence="3">
    <location>
        <begin position="34"/>
        <end position="439"/>
    </location>
</feature>
<name>A0A8J5D364_CHIOP</name>
<feature type="transmembrane region" description="Helical" evidence="2">
    <location>
        <begin position="307"/>
        <end position="333"/>
    </location>
</feature>
<keyword evidence="5" id="KW-1185">Reference proteome</keyword>
<evidence type="ECO:0000313" key="4">
    <source>
        <dbReference type="EMBL" id="KAG0729991.1"/>
    </source>
</evidence>
<comment type="caution">
    <text evidence="4">The sequence shown here is derived from an EMBL/GenBank/DDBJ whole genome shotgun (WGS) entry which is preliminary data.</text>
</comment>
<keyword evidence="2" id="KW-0812">Transmembrane</keyword>
<accession>A0A8J5D364</accession>
<reference evidence="4" key="1">
    <citation type="submission" date="2020-07" db="EMBL/GenBank/DDBJ databases">
        <title>The High-quality genome of the commercially important snow crab, Chionoecetes opilio.</title>
        <authorList>
            <person name="Jeong J.-H."/>
            <person name="Ryu S."/>
        </authorList>
    </citation>
    <scope>NUCLEOTIDE SEQUENCE</scope>
    <source>
        <strain evidence="4">MADBK_172401_WGS</strain>
        <tissue evidence="4">Digestive gland</tissue>
    </source>
</reference>